<gene>
    <name evidence="2" type="ORF">PGO_002895</name>
</gene>
<reference evidence="3" key="1">
    <citation type="submission" date="2017-04" db="EMBL/GenBank/DDBJ databases">
        <title>Plasmodium gonderi genome.</title>
        <authorList>
            <person name="Arisue N."/>
            <person name="Honma H."/>
            <person name="Kawai S."/>
            <person name="Tougan T."/>
            <person name="Tanabe K."/>
            <person name="Horii T."/>
        </authorList>
    </citation>
    <scope>NUCLEOTIDE SEQUENCE [LARGE SCALE GENOMIC DNA]</scope>
    <source>
        <strain evidence="3">ATCC 30045</strain>
    </source>
</reference>
<dbReference type="OrthoDB" id="389398at2759"/>
<comment type="caution">
    <text evidence="2">The sequence shown here is derived from an EMBL/GenBank/DDBJ whole genome shotgun (WGS) entry which is preliminary data.</text>
</comment>
<evidence type="ECO:0000256" key="1">
    <source>
        <dbReference type="SAM" id="Phobius"/>
    </source>
</evidence>
<keyword evidence="3" id="KW-1185">Reference proteome</keyword>
<evidence type="ECO:0000313" key="3">
    <source>
        <dbReference type="Proteomes" id="UP000195521"/>
    </source>
</evidence>
<keyword evidence="1" id="KW-0812">Transmembrane</keyword>
<evidence type="ECO:0000313" key="2">
    <source>
        <dbReference type="EMBL" id="GAW84423.1"/>
    </source>
</evidence>
<dbReference type="AlphaFoldDB" id="A0A1Y1JVM7"/>
<dbReference type="GeneID" id="39745231"/>
<keyword evidence="1" id="KW-0472">Membrane</keyword>
<name>A0A1Y1JVM7_PLAGO</name>
<dbReference type="OMA" id="NIRDETY"/>
<protein>
    <submittedName>
        <fullName evidence="2">Variable surface protein</fullName>
    </submittedName>
</protein>
<dbReference type="EMBL" id="BDQF01000313">
    <property type="protein sequence ID" value="GAW84423.1"/>
    <property type="molecule type" value="Genomic_DNA"/>
</dbReference>
<keyword evidence="1" id="KW-1133">Transmembrane helix</keyword>
<proteinExistence type="predicted"/>
<sequence length="331" mass="40276">MTPAKKNEAYINWKDYILFRVFFKSLSTFIQISNDIDSLIQQNLVSVKDREPNNFNNICQKIRELYNIMSYNDYCKNEKCCNYINYYIREKITDYFKYNDEEINKHFNIFVERIKTDNPYNICLLEIKYIEKAEFDKMNKLYDLYEIYENILNSNSEDNNYPNDCEYLNDFIEEYNEIIVEHKDDTYFNKELKNLRCSIENNKLYNNCKDRLTDTFNNSHNIINCNGPEEIKYLKEYSKQIYSYISARSSIQPANMNVIIATTLSSVILVTVLYYIYKLTTARNYLRNRFRRINKNIRDETYEHPMWNRKHYHRNSKGKCYNVSYVSERKY</sequence>
<accession>A0A1Y1JVM7</accession>
<feature type="transmembrane region" description="Helical" evidence="1">
    <location>
        <begin position="258"/>
        <end position="277"/>
    </location>
</feature>
<organism evidence="2 3">
    <name type="scientific">Plasmodium gonderi</name>
    <dbReference type="NCBI Taxonomy" id="77519"/>
    <lineage>
        <taxon>Eukaryota</taxon>
        <taxon>Sar</taxon>
        <taxon>Alveolata</taxon>
        <taxon>Apicomplexa</taxon>
        <taxon>Aconoidasida</taxon>
        <taxon>Haemosporida</taxon>
        <taxon>Plasmodiidae</taxon>
        <taxon>Plasmodium</taxon>
        <taxon>Plasmodium (Plasmodium)</taxon>
    </lineage>
</organism>
<dbReference type="RefSeq" id="XP_028547012.1">
    <property type="nucleotide sequence ID" value="XM_028691211.1"/>
</dbReference>
<dbReference type="Proteomes" id="UP000195521">
    <property type="component" value="Unassembled WGS sequence"/>
</dbReference>